<dbReference type="PANTHER" id="PTHR10775">
    <property type="entry name" value="OS08G0208400 PROTEIN"/>
    <property type="match status" value="1"/>
</dbReference>
<dbReference type="Proteomes" id="UP001231189">
    <property type="component" value="Unassembled WGS sequence"/>
</dbReference>
<dbReference type="EMBL" id="JAUUTY010000007">
    <property type="protein sequence ID" value="KAK1605083.1"/>
    <property type="molecule type" value="Genomic_DNA"/>
</dbReference>
<organism evidence="2 3">
    <name type="scientific">Lolium multiflorum</name>
    <name type="common">Italian ryegrass</name>
    <name type="synonym">Lolium perenne subsp. multiflorum</name>
    <dbReference type="NCBI Taxonomy" id="4521"/>
    <lineage>
        <taxon>Eukaryota</taxon>
        <taxon>Viridiplantae</taxon>
        <taxon>Streptophyta</taxon>
        <taxon>Embryophyta</taxon>
        <taxon>Tracheophyta</taxon>
        <taxon>Spermatophyta</taxon>
        <taxon>Magnoliopsida</taxon>
        <taxon>Liliopsida</taxon>
        <taxon>Poales</taxon>
        <taxon>Poaceae</taxon>
        <taxon>BOP clade</taxon>
        <taxon>Pooideae</taxon>
        <taxon>Poodae</taxon>
        <taxon>Poeae</taxon>
        <taxon>Poeae Chloroplast Group 2 (Poeae type)</taxon>
        <taxon>Loliodinae</taxon>
        <taxon>Loliinae</taxon>
        <taxon>Lolium</taxon>
    </lineage>
</organism>
<dbReference type="InterPro" id="IPR025558">
    <property type="entry name" value="DUF4283"/>
</dbReference>
<protein>
    <recommendedName>
        <fullName evidence="1">DUF4283 domain-containing protein</fullName>
    </recommendedName>
</protein>
<proteinExistence type="predicted"/>
<dbReference type="PANTHER" id="PTHR10775:SF185">
    <property type="entry name" value="OS08G0208400 PROTEIN"/>
    <property type="match status" value="1"/>
</dbReference>
<evidence type="ECO:0000313" key="2">
    <source>
        <dbReference type="EMBL" id="KAK1605083.1"/>
    </source>
</evidence>
<reference evidence="2" key="1">
    <citation type="submission" date="2023-07" db="EMBL/GenBank/DDBJ databases">
        <title>A chromosome-level genome assembly of Lolium multiflorum.</title>
        <authorList>
            <person name="Chen Y."/>
            <person name="Copetti D."/>
            <person name="Kolliker R."/>
            <person name="Studer B."/>
        </authorList>
    </citation>
    <scope>NUCLEOTIDE SEQUENCE</scope>
    <source>
        <strain evidence="2">02402/16</strain>
        <tissue evidence="2">Leaf</tissue>
    </source>
</reference>
<accession>A0AAD8QQ50</accession>
<gene>
    <name evidence="2" type="ORF">QYE76_028756</name>
</gene>
<sequence length="393" mass="44364">MTGKSGAAKIGSDLDRLKAVGDDEGSCEGHVPKKITGDGVTAMMGRLKLTTKEAKTFVLDDLSQDAFKDLKWAIMGKIMAPNTYRIQTITSVVTLAWGNPRSLKVTSMGPNMFLAEFPSKIDMQHVLNGSPWVMGKNAILLKEFDPRIQPADVVFDRLLLWVRIYKLSYPLMNTDRGRALAGTIGDVVRVEADENEKAGYHAGIAAVEGREWYFDKGFEKLLKIIKKMLPGENVLPSSTYEAKKVVCPLGLEVQKIHACINDCILYRWEYENLNACPVCSALRYKIRRDDPGDVEGESTPRKRVPAKVMWYAPIIPRLKRLFQNKEHPKLLRWHKEDRKKDVMLRHPADGSQWRKIDREFKSFSDDARNLRFGLSTDGFNPFGSRAPVIAPGQ</sequence>
<dbReference type="AlphaFoldDB" id="A0AAD8QQ50"/>
<name>A0AAD8QQ50_LOLMU</name>
<feature type="domain" description="DUF4283" evidence="1">
    <location>
        <begin position="69"/>
        <end position="151"/>
    </location>
</feature>
<dbReference type="InterPro" id="IPR004242">
    <property type="entry name" value="Transposase_21"/>
</dbReference>
<comment type="caution">
    <text evidence="2">The sequence shown here is derived from an EMBL/GenBank/DDBJ whole genome shotgun (WGS) entry which is preliminary data.</text>
</comment>
<evidence type="ECO:0000313" key="3">
    <source>
        <dbReference type="Proteomes" id="UP001231189"/>
    </source>
</evidence>
<keyword evidence="3" id="KW-1185">Reference proteome</keyword>
<evidence type="ECO:0000259" key="1">
    <source>
        <dbReference type="Pfam" id="PF14111"/>
    </source>
</evidence>
<dbReference type="Pfam" id="PF02992">
    <property type="entry name" value="Transposase_21"/>
    <property type="match status" value="1"/>
</dbReference>
<dbReference type="Pfam" id="PF14111">
    <property type="entry name" value="DUF4283"/>
    <property type="match status" value="1"/>
</dbReference>